<reference evidence="2" key="1">
    <citation type="submission" date="2018-06" db="EMBL/GenBank/DDBJ databases">
        <authorList>
            <consortium name="Pathogen Informatics"/>
        </authorList>
    </citation>
    <scope>NUCLEOTIDE SEQUENCE [LARGE SCALE GENOMIC DNA]</scope>
    <source>
        <strain evidence="2">NCTC10132</strain>
    </source>
</reference>
<proteinExistence type="predicted"/>
<keyword evidence="2" id="KW-1185">Reference proteome</keyword>
<dbReference type="Proteomes" id="UP000257559">
    <property type="component" value="Chromosome"/>
</dbReference>
<organism evidence="1 2">
    <name type="scientific">Mycoplasmopsis edwardii</name>
    <dbReference type="NCBI Taxonomy" id="53558"/>
    <lineage>
        <taxon>Bacteria</taxon>
        <taxon>Bacillati</taxon>
        <taxon>Mycoplasmatota</taxon>
        <taxon>Mycoplasmoidales</taxon>
        <taxon>Metamycoplasmataceae</taxon>
        <taxon>Mycoplasmopsis</taxon>
    </lineage>
</organism>
<sequence>MAFVAPKITLLINFNLPNDLLILNFGIECNIVTIIKKIALITQ</sequence>
<dbReference type="AlphaFoldDB" id="A0A3B0PTU0"/>
<dbReference type="KEGG" id="medw:NCTC10132_01367"/>
<protein>
    <submittedName>
        <fullName evidence="1">Uncharacterized protein</fullName>
    </submittedName>
</protein>
<evidence type="ECO:0000313" key="2">
    <source>
        <dbReference type="Proteomes" id="UP000257559"/>
    </source>
</evidence>
<dbReference type="EMBL" id="LS991951">
    <property type="protein sequence ID" value="SYV97995.1"/>
    <property type="molecule type" value="Genomic_DNA"/>
</dbReference>
<name>A0A3B0PTU0_9BACT</name>
<accession>A0A3B0PTU0</accession>
<gene>
    <name evidence="1" type="ORF">NCTC10132_01367</name>
</gene>
<evidence type="ECO:0000313" key="1">
    <source>
        <dbReference type="EMBL" id="SYV97995.1"/>
    </source>
</evidence>